<proteinExistence type="predicted"/>
<name>A0ABP6VAA9_9GAMM</name>
<gene>
    <name evidence="1" type="ORF">GCM10022394_06680</name>
</gene>
<keyword evidence="2" id="KW-1185">Reference proteome</keyword>
<protein>
    <submittedName>
        <fullName evidence="1">CPXCG motif-containing cysteine-rich protein</fullName>
    </submittedName>
</protein>
<evidence type="ECO:0000313" key="2">
    <source>
        <dbReference type="Proteomes" id="UP001500795"/>
    </source>
</evidence>
<dbReference type="InterPro" id="IPR025990">
    <property type="entry name" value="zinc_ribbon_bacterial"/>
</dbReference>
<organism evidence="1 2">
    <name type="scientific">Zobellella aerophila</name>
    <dbReference type="NCBI Taxonomy" id="870480"/>
    <lineage>
        <taxon>Bacteria</taxon>
        <taxon>Pseudomonadati</taxon>
        <taxon>Pseudomonadota</taxon>
        <taxon>Gammaproteobacteria</taxon>
        <taxon>Aeromonadales</taxon>
        <taxon>Aeromonadaceae</taxon>
        <taxon>Zobellella</taxon>
    </lineage>
</organism>
<dbReference type="PIRSF" id="PIRSF037225">
    <property type="entry name" value="UCP037225"/>
    <property type="match status" value="1"/>
</dbReference>
<accession>A0ABP6VAA9</accession>
<reference evidence="2" key="1">
    <citation type="journal article" date="2019" name="Int. J. Syst. Evol. Microbiol.">
        <title>The Global Catalogue of Microorganisms (GCM) 10K type strain sequencing project: providing services to taxonomists for standard genome sequencing and annotation.</title>
        <authorList>
            <consortium name="The Broad Institute Genomics Platform"/>
            <consortium name="The Broad Institute Genome Sequencing Center for Infectious Disease"/>
            <person name="Wu L."/>
            <person name="Ma J."/>
        </authorList>
    </citation>
    <scope>NUCLEOTIDE SEQUENCE [LARGE SCALE GENOMIC DNA]</scope>
    <source>
        <strain evidence="2">JCM 17110</strain>
    </source>
</reference>
<evidence type="ECO:0000313" key="1">
    <source>
        <dbReference type="EMBL" id="GAA3530085.1"/>
    </source>
</evidence>
<dbReference type="Proteomes" id="UP001500795">
    <property type="component" value="Unassembled WGS sequence"/>
</dbReference>
<dbReference type="RefSeq" id="WP_344954725.1">
    <property type="nucleotide sequence ID" value="NZ_BAABCX010000001.1"/>
</dbReference>
<sequence length="67" mass="7677">MRDFFEKNIVCPHCGYHTRVEIDASAGGQDYYEDCMACCNAIHLVVTRNELSEEVELCIDADDEQIF</sequence>
<dbReference type="InterPro" id="IPR017143">
    <property type="entry name" value="UCP037225"/>
</dbReference>
<dbReference type="EMBL" id="BAABCX010000001">
    <property type="protein sequence ID" value="GAA3530085.1"/>
    <property type="molecule type" value="Genomic_DNA"/>
</dbReference>
<comment type="caution">
    <text evidence="1">The sequence shown here is derived from an EMBL/GenBank/DDBJ whole genome shotgun (WGS) entry which is preliminary data.</text>
</comment>
<dbReference type="Pfam" id="PF14255">
    <property type="entry name" value="Zn_ribbon_21"/>
    <property type="match status" value="1"/>
</dbReference>